<evidence type="ECO:0000256" key="2">
    <source>
        <dbReference type="SAM" id="SignalP"/>
    </source>
</evidence>
<evidence type="ECO:0008006" key="5">
    <source>
        <dbReference type="Google" id="ProtNLM"/>
    </source>
</evidence>
<dbReference type="PROSITE" id="PS51257">
    <property type="entry name" value="PROKAR_LIPOPROTEIN"/>
    <property type="match status" value="1"/>
</dbReference>
<evidence type="ECO:0000256" key="1">
    <source>
        <dbReference type="SAM" id="MobiDB-lite"/>
    </source>
</evidence>
<evidence type="ECO:0000313" key="4">
    <source>
        <dbReference type="Proteomes" id="UP000228533"/>
    </source>
</evidence>
<dbReference type="AlphaFoldDB" id="A0A2M6WU32"/>
<feature type="chain" id="PRO_5014999292" description="Phospholipase C/D domain-containing protein" evidence="2">
    <location>
        <begin position="22"/>
        <end position="649"/>
    </location>
</feature>
<feature type="compositionally biased region" description="Low complexity" evidence="1">
    <location>
        <begin position="335"/>
        <end position="354"/>
    </location>
</feature>
<comment type="caution">
    <text evidence="3">The sequence shown here is derived from an EMBL/GenBank/DDBJ whole genome shotgun (WGS) entry which is preliminary data.</text>
</comment>
<dbReference type="EMBL" id="PFAM01000008">
    <property type="protein sequence ID" value="PIT96297.1"/>
    <property type="molecule type" value="Genomic_DNA"/>
</dbReference>
<sequence>MSFKYLAIILSGLMLAGSCLAYDNDFTHQQLVNETARVWNENQSRRLAPEEIRYLIQGARLEDSPEWRSVNHFLDPFNGGLSLGADLKIGQGLDEWSNSQEVIIFGRSDTWQGAIDDYTAGRKQAAFQKLGAILHLLADTGLPAHTRNDEHLLGDAYESWIKQMQISNPSLLKIKAEKLPSVKCTNYQACLKQMAIFTNRHFFSGDTISNKRFYEPYNSMSLRSDGYVYANGFEVAKWDSASESFVLNDRVHLTNWRVLEPMIVAYGQEILKKFFVEVRDPKVLGLKIKPRIGTGLKIVASPSDLIDDEWPIPIVDASLEIPIEFSRPKFENVISGSSVPTPSSATGSGTTTTGGRDDQNGDGNQGVGNDDGGGTTTSTDDGTSTSTDPIGDDGTSTSTDPIGDDGTSTSTDPIGDDGTSTSTDPIGDDGTSTSTPTSTPDRYTSLLDGLFGLWHFNEAAGPLAINAVTGSVALNMKGSWTTGRYGGGVTQTDDINQGIGALLSSEFPTGELTLAIWFQDISDYPINSSRSRIVMSHNGLKPIVGISPNFLYNDYWFNGERNVFVSAMPLDHLWHLVTITYSATNLIFYIDGLATEKIPGDFSVPNGLNVIEIVGENAPSGFDELVIWNRALYPEEIAGWFASDLELAP</sequence>
<keyword evidence="2" id="KW-0732">Signal</keyword>
<dbReference type="GO" id="GO:0016788">
    <property type="term" value="F:hydrolase activity, acting on ester bonds"/>
    <property type="evidence" value="ECO:0007669"/>
    <property type="project" value="InterPro"/>
</dbReference>
<gene>
    <name evidence="3" type="ORF">COT94_01230</name>
</gene>
<dbReference type="Gene3D" id="2.60.120.200">
    <property type="match status" value="1"/>
</dbReference>
<feature type="compositionally biased region" description="Low complexity" evidence="1">
    <location>
        <begin position="376"/>
        <end position="441"/>
    </location>
</feature>
<dbReference type="InterPro" id="IPR008947">
    <property type="entry name" value="PLipase_C/P1_nuclease_dom_sf"/>
</dbReference>
<organism evidence="3 4">
    <name type="scientific">Candidatus Falkowbacteria bacterium CG10_big_fil_rev_8_21_14_0_10_37_14</name>
    <dbReference type="NCBI Taxonomy" id="1974561"/>
    <lineage>
        <taxon>Bacteria</taxon>
        <taxon>Candidatus Falkowiibacteriota</taxon>
    </lineage>
</organism>
<dbReference type="SUPFAM" id="SSF49899">
    <property type="entry name" value="Concanavalin A-like lectins/glucanases"/>
    <property type="match status" value="1"/>
</dbReference>
<feature type="region of interest" description="Disordered" evidence="1">
    <location>
        <begin position="333"/>
        <end position="441"/>
    </location>
</feature>
<reference evidence="4" key="1">
    <citation type="submission" date="2017-09" db="EMBL/GenBank/DDBJ databases">
        <title>Depth-based differentiation of microbial function through sediment-hosted aquifers and enrichment of novel symbionts in the deep terrestrial subsurface.</title>
        <authorList>
            <person name="Probst A.J."/>
            <person name="Ladd B."/>
            <person name="Jarett J.K."/>
            <person name="Geller-Mcgrath D.E."/>
            <person name="Sieber C.M.K."/>
            <person name="Emerson J.B."/>
            <person name="Anantharaman K."/>
            <person name="Thomas B.C."/>
            <person name="Malmstrom R."/>
            <person name="Stieglmeier M."/>
            <person name="Klingl A."/>
            <person name="Woyke T."/>
            <person name="Ryan C.M."/>
            <person name="Banfield J.F."/>
        </authorList>
    </citation>
    <scope>NUCLEOTIDE SEQUENCE [LARGE SCALE GENOMIC DNA]</scope>
</reference>
<feature type="compositionally biased region" description="Gly residues" evidence="1">
    <location>
        <begin position="363"/>
        <end position="375"/>
    </location>
</feature>
<proteinExistence type="predicted"/>
<protein>
    <recommendedName>
        <fullName evidence="5">Phospholipase C/D domain-containing protein</fullName>
    </recommendedName>
</protein>
<dbReference type="Gene3D" id="1.10.575.10">
    <property type="entry name" value="P1 Nuclease"/>
    <property type="match status" value="1"/>
</dbReference>
<name>A0A2M6WU32_9BACT</name>
<accession>A0A2M6WU32</accession>
<dbReference type="Proteomes" id="UP000228533">
    <property type="component" value="Unassembled WGS sequence"/>
</dbReference>
<feature type="signal peptide" evidence="2">
    <location>
        <begin position="1"/>
        <end position="21"/>
    </location>
</feature>
<evidence type="ECO:0000313" key="3">
    <source>
        <dbReference type="EMBL" id="PIT96297.1"/>
    </source>
</evidence>
<dbReference type="SUPFAM" id="SSF48537">
    <property type="entry name" value="Phospholipase C/P1 nuclease"/>
    <property type="match status" value="1"/>
</dbReference>
<dbReference type="Pfam" id="PF13385">
    <property type="entry name" value="Laminin_G_3"/>
    <property type="match status" value="1"/>
</dbReference>
<dbReference type="InterPro" id="IPR013320">
    <property type="entry name" value="ConA-like_dom_sf"/>
</dbReference>